<gene>
    <name evidence="1" type="ORF">G6W56_26445</name>
</gene>
<dbReference type="Proteomes" id="UP000556843">
    <property type="component" value="Unassembled WGS sequence"/>
</dbReference>
<reference evidence="1" key="1">
    <citation type="submission" date="2020-03" db="EMBL/GenBank/DDBJ databases">
        <title>Complete genome sequence of sixteen Streptomyces strains facilitates identification of candidate genes involved in plant growth-promotion in grain legumes and cereals.</title>
        <authorList>
            <person name="Gopalakrishnan S."/>
            <person name="Thakur V."/>
            <person name="Saxena R."/>
            <person name="Vadlamudi S."/>
            <person name="Purohit S."/>
            <person name="Kumar V."/>
            <person name="Rathore A."/>
            <person name="Chitikineni A."/>
            <person name="Varshney R.K."/>
        </authorList>
    </citation>
    <scope>NUCLEOTIDE SEQUENCE</scope>
    <source>
        <strain evidence="1">CAI-93</strain>
    </source>
</reference>
<protein>
    <submittedName>
        <fullName evidence="1">Uncharacterized protein</fullName>
    </submittedName>
</protein>
<organism evidence="1 2">
    <name type="scientific">Streptomyces fungicidicus</name>
    <dbReference type="NCBI Taxonomy" id="68203"/>
    <lineage>
        <taxon>Bacteria</taxon>
        <taxon>Bacillati</taxon>
        <taxon>Actinomycetota</taxon>
        <taxon>Actinomycetes</taxon>
        <taxon>Kitasatosporales</taxon>
        <taxon>Streptomycetaceae</taxon>
        <taxon>Streptomyces</taxon>
    </lineage>
</organism>
<sequence length="514" mass="53143">MKGPRTSVPSLRRRGGRRAVIAAFVVLAAMVPAAGTALGAQEVEAELPYTCGFPSGPQAVTVRVAARFPDSAAKGEAIVPAEVTTTVELPEAAVAELGAAPGAEVRASTELAVALSQGDARAEVSWRGTAQPATVPAEGPLVLESAGDVPSVTPGSAGELQLRAGGLELAMEAQAGSATSGPGQESPAPVSASCTLGEDAPEDGLLATIPVTGGDAGASPQNPSPSERPSESTGPDTAKPPGGTEAPPGRLRVEAADPQDAPHCTAKEVTGNTLTAYITGYSNVRKLDGASLIPLACMVIEQVDAEFPGPDDEFLFRQPADVELSYQGRRQTPPAKATFLTYGFVPTTATMVLEQVGRMNLEGDFYLREPVTVVSTIRASLVLRLSDVKVNGTPLDVGPDCRTETPLISREPEPDRYPGDHMVLHGLSEQYTGEDATGYQVSSGGPLTSEVTIPAFTGCGTDDGEDLNRLLTASISGPGNYVKQIQGQVCTVAFLQPQECTEDGQPVVIPEPER</sequence>
<accession>A0ACC7Y6Q2</accession>
<proteinExistence type="predicted"/>
<comment type="caution">
    <text evidence="1">The sequence shown here is derived from an EMBL/GenBank/DDBJ whole genome shotgun (WGS) entry which is preliminary data.</text>
</comment>
<name>A0ACC7Y6Q2_9ACTN</name>
<evidence type="ECO:0000313" key="1">
    <source>
        <dbReference type="EMBL" id="NUV77601.1"/>
    </source>
</evidence>
<evidence type="ECO:0000313" key="2">
    <source>
        <dbReference type="Proteomes" id="UP000556843"/>
    </source>
</evidence>
<dbReference type="EMBL" id="JAANNW010000030">
    <property type="protein sequence ID" value="NUV77601.1"/>
    <property type="molecule type" value="Genomic_DNA"/>
</dbReference>
<keyword evidence="2" id="KW-1185">Reference proteome</keyword>